<organism evidence="1 2">
    <name type="scientific">Gossypium australe</name>
    <dbReference type="NCBI Taxonomy" id="47621"/>
    <lineage>
        <taxon>Eukaryota</taxon>
        <taxon>Viridiplantae</taxon>
        <taxon>Streptophyta</taxon>
        <taxon>Embryophyta</taxon>
        <taxon>Tracheophyta</taxon>
        <taxon>Spermatophyta</taxon>
        <taxon>Magnoliopsida</taxon>
        <taxon>eudicotyledons</taxon>
        <taxon>Gunneridae</taxon>
        <taxon>Pentapetalae</taxon>
        <taxon>rosids</taxon>
        <taxon>malvids</taxon>
        <taxon>Malvales</taxon>
        <taxon>Malvaceae</taxon>
        <taxon>Malvoideae</taxon>
        <taxon>Gossypium</taxon>
    </lineage>
</organism>
<dbReference type="AlphaFoldDB" id="A0A5B6VDD3"/>
<dbReference type="EMBL" id="SMMG02000007">
    <property type="protein sequence ID" value="KAA3467215.1"/>
    <property type="molecule type" value="Genomic_DNA"/>
</dbReference>
<sequence>MVTEIRRNLEGLKKKLTKELEILLEGDRNDDTMAKIIDTKIHLNLEIDKDEMYIAFFHKCVLARSKNLFKSKGVANPCKVLEGIDRIIKQNNDFLLKSFQDKEIKVALEAYEILQTVNQERTGKKGIMAIKLDMSKAYDRVK</sequence>
<proteinExistence type="predicted"/>
<protein>
    <submittedName>
        <fullName evidence="1">Reverse transcriptase</fullName>
    </submittedName>
</protein>
<reference evidence="2" key="1">
    <citation type="journal article" date="2019" name="Plant Biotechnol. J.">
        <title>Genome sequencing of the Australian wild diploid species Gossypium australe highlights disease resistance and delayed gland morphogenesis.</title>
        <authorList>
            <person name="Cai Y."/>
            <person name="Cai X."/>
            <person name="Wang Q."/>
            <person name="Wang P."/>
            <person name="Zhang Y."/>
            <person name="Cai C."/>
            <person name="Xu Y."/>
            <person name="Wang K."/>
            <person name="Zhou Z."/>
            <person name="Wang C."/>
            <person name="Geng S."/>
            <person name="Li B."/>
            <person name="Dong Q."/>
            <person name="Hou Y."/>
            <person name="Wang H."/>
            <person name="Ai P."/>
            <person name="Liu Z."/>
            <person name="Yi F."/>
            <person name="Sun M."/>
            <person name="An G."/>
            <person name="Cheng J."/>
            <person name="Zhang Y."/>
            <person name="Shi Q."/>
            <person name="Xie Y."/>
            <person name="Shi X."/>
            <person name="Chang Y."/>
            <person name="Huang F."/>
            <person name="Chen Y."/>
            <person name="Hong S."/>
            <person name="Mi L."/>
            <person name="Sun Q."/>
            <person name="Zhang L."/>
            <person name="Zhou B."/>
            <person name="Peng R."/>
            <person name="Zhang X."/>
            <person name="Liu F."/>
        </authorList>
    </citation>
    <scope>NUCLEOTIDE SEQUENCE [LARGE SCALE GENOMIC DNA]</scope>
    <source>
        <strain evidence="2">cv. PA1801</strain>
    </source>
</reference>
<name>A0A5B6VDD3_9ROSI</name>
<gene>
    <name evidence="1" type="ORF">EPI10_002248</name>
</gene>
<dbReference type="OrthoDB" id="1000249at2759"/>
<keyword evidence="1" id="KW-0808">Transferase</keyword>
<dbReference type="GO" id="GO:0003964">
    <property type="term" value="F:RNA-directed DNA polymerase activity"/>
    <property type="evidence" value="ECO:0007669"/>
    <property type="project" value="UniProtKB-KW"/>
</dbReference>
<keyword evidence="2" id="KW-1185">Reference proteome</keyword>
<comment type="caution">
    <text evidence="1">The sequence shown here is derived from an EMBL/GenBank/DDBJ whole genome shotgun (WGS) entry which is preliminary data.</text>
</comment>
<keyword evidence="1" id="KW-0548">Nucleotidyltransferase</keyword>
<keyword evidence="1" id="KW-0695">RNA-directed DNA polymerase</keyword>
<accession>A0A5B6VDD3</accession>
<evidence type="ECO:0000313" key="1">
    <source>
        <dbReference type="EMBL" id="KAA3467215.1"/>
    </source>
</evidence>
<evidence type="ECO:0000313" key="2">
    <source>
        <dbReference type="Proteomes" id="UP000325315"/>
    </source>
</evidence>
<dbReference type="Proteomes" id="UP000325315">
    <property type="component" value="Unassembled WGS sequence"/>
</dbReference>